<dbReference type="OrthoDB" id="2733362at2"/>
<dbReference type="InterPro" id="IPR011989">
    <property type="entry name" value="ARM-like"/>
</dbReference>
<proteinExistence type="predicted"/>
<name>A0A143YBJ9_9LACT</name>
<evidence type="ECO:0000313" key="1">
    <source>
        <dbReference type="EMBL" id="CZQ86699.1"/>
    </source>
</evidence>
<dbReference type="Proteomes" id="UP000242754">
    <property type="component" value="Unassembled WGS sequence"/>
</dbReference>
<dbReference type="Gene3D" id="1.25.10.10">
    <property type="entry name" value="Leucine-rich Repeat Variant"/>
    <property type="match status" value="1"/>
</dbReference>
<dbReference type="RefSeq" id="WP_087031730.1">
    <property type="nucleotide sequence ID" value="NZ_FJNE01000002.1"/>
</dbReference>
<sequence length="131" mass="14788">MSVLDKIAYLQGRKDEAPNQELAKELIENNDVAGIREIAENMFNSDKNIQSDCIKVLYEAGNIKPDMIAEYVGDFIKLLRSRNNRLVWGAMLALSKIATITADEIYKNLEIVVRVMQEGSVIAVDKTPLRF</sequence>
<organism evidence="1 2">
    <name type="scientific">Trichococcus palustris</name>
    <dbReference type="NCBI Taxonomy" id="140314"/>
    <lineage>
        <taxon>Bacteria</taxon>
        <taxon>Bacillati</taxon>
        <taxon>Bacillota</taxon>
        <taxon>Bacilli</taxon>
        <taxon>Lactobacillales</taxon>
        <taxon>Carnobacteriaceae</taxon>
        <taxon>Trichococcus</taxon>
    </lineage>
</organism>
<dbReference type="SUPFAM" id="SSF48371">
    <property type="entry name" value="ARM repeat"/>
    <property type="match status" value="1"/>
</dbReference>
<protein>
    <submittedName>
        <fullName evidence="1">Armadillo-type fold</fullName>
    </submittedName>
</protein>
<reference evidence="1 2" key="1">
    <citation type="submission" date="2016-02" db="EMBL/GenBank/DDBJ databases">
        <authorList>
            <person name="Wen L."/>
            <person name="He K."/>
            <person name="Yang H."/>
        </authorList>
    </citation>
    <scope>NUCLEOTIDE SEQUENCE [LARGE SCALE GENOMIC DNA]</scope>
    <source>
        <strain evidence="1">Trichococcus palustris</strain>
    </source>
</reference>
<evidence type="ECO:0000313" key="2">
    <source>
        <dbReference type="Proteomes" id="UP000242754"/>
    </source>
</evidence>
<dbReference type="AlphaFoldDB" id="A0A143YBJ9"/>
<accession>A0A143YBJ9</accession>
<keyword evidence="2" id="KW-1185">Reference proteome</keyword>
<dbReference type="STRING" id="140314.SAMN04488076_105158"/>
<dbReference type="EMBL" id="FJNE01000002">
    <property type="protein sequence ID" value="CZQ86699.1"/>
    <property type="molecule type" value="Genomic_DNA"/>
</dbReference>
<dbReference type="InterPro" id="IPR016024">
    <property type="entry name" value="ARM-type_fold"/>
</dbReference>
<gene>
    <name evidence="1" type="ORF">Tpal_802</name>
</gene>